<dbReference type="Gene3D" id="3.40.30.20">
    <property type="match status" value="1"/>
</dbReference>
<evidence type="ECO:0000313" key="4">
    <source>
        <dbReference type="Proteomes" id="UP000567179"/>
    </source>
</evidence>
<organism evidence="3 4">
    <name type="scientific">Psilocybe cf. subviscida</name>
    <dbReference type="NCBI Taxonomy" id="2480587"/>
    <lineage>
        <taxon>Eukaryota</taxon>
        <taxon>Fungi</taxon>
        <taxon>Dikarya</taxon>
        <taxon>Basidiomycota</taxon>
        <taxon>Agaricomycotina</taxon>
        <taxon>Agaricomycetes</taxon>
        <taxon>Agaricomycetidae</taxon>
        <taxon>Agaricales</taxon>
        <taxon>Agaricineae</taxon>
        <taxon>Strophariaceae</taxon>
        <taxon>Psilocybe</taxon>
    </lineage>
</organism>
<dbReference type="Proteomes" id="UP000567179">
    <property type="component" value="Unassembled WGS sequence"/>
</dbReference>
<dbReference type="EMBL" id="JAACJJ010000029">
    <property type="protein sequence ID" value="KAF5319544.1"/>
    <property type="molecule type" value="Genomic_DNA"/>
</dbReference>
<protein>
    <recommendedName>
        <fullName evidence="2">Phenol hydroxylase-like C-terminal dimerisation domain-containing protein</fullName>
    </recommendedName>
</protein>
<evidence type="ECO:0000313" key="3">
    <source>
        <dbReference type="EMBL" id="KAF5319544.1"/>
    </source>
</evidence>
<dbReference type="InterPro" id="IPR012941">
    <property type="entry name" value="Phe_hydrox_C_dim_dom"/>
</dbReference>
<accession>A0A8H5F0U4</accession>
<proteinExistence type="predicted"/>
<evidence type="ECO:0000259" key="2">
    <source>
        <dbReference type="Pfam" id="PF07976"/>
    </source>
</evidence>
<dbReference type="SUPFAM" id="SSF52833">
    <property type="entry name" value="Thioredoxin-like"/>
    <property type="match status" value="1"/>
</dbReference>
<dbReference type="InterPro" id="IPR038220">
    <property type="entry name" value="PHOX_C_sf"/>
</dbReference>
<name>A0A8H5F0U4_9AGAR</name>
<feature type="domain" description="Phenol hydroxylase-like C-terminal dimerisation" evidence="2">
    <location>
        <begin position="16"/>
        <end position="188"/>
    </location>
</feature>
<comment type="caution">
    <text evidence="3">The sequence shown here is derived from an EMBL/GenBank/DDBJ whole genome shotgun (WGS) entry which is preliminary data.</text>
</comment>
<dbReference type="Pfam" id="PF07976">
    <property type="entry name" value="Phe_hydrox_dim"/>
    <property type="match status" value="1"/>
</dbReference>
<dbReference type="AlphaFoldDB" id="A0A8H5F0U4"/>
<keyword evidence="4" id="KW-1185">Reference proteome</keyword>
<dbReference type="GO" id="GO:0016491">
    <property type="term" value="F:oxidoreductase activity"/>
    <property type="evidence" value="ECO:0007669"/>
    <property type="project" value="UniProtKB-KW"/>
</dbReference>
<evidence type="ECO:0000256" key="1">
    <source>
        <dbReference type="ARBA" id="ARBA00023002"/>
    </source>
</evidence>
<sequence>MAIFQTFGGFTSGIGIQYEDSIITRSALQSSAQSLIVGQRILPKIFLRAADFRPVEIQDLLPSDGRFKILVFTGDSSVPSQLQKIGNITSSLENALGVIARNCGCETGQIHDLFEILGISSAGKLANALVTVSVVIEAFSESSQVMLIRALIDDVDASGKLAGGGYKNYGVGREGAMVVVLPDGYVGLRSIRAEWCLRAA</sequence>
<dbReference type="OrthoDB" id="1716816at2759"/>
<reference evidence="3 4" key="1">
    <citation type="journal article" date="2020" name="ISME J.">
        <title>Uncovering the hidden diversity of litter-decomposition mechanisms in mushroom-forming fungi.</title>
        <authorList>
            <person name="Floudas D."/>
            <person name="Bentzer J."/>
            <person name="Ahren D."/>
            <person name="Johansson T."/>
            <person name="Persson P."/>
            <person name="Tunlid A."/>
        </authorList>
    </citation>
    <scope>NUCLEOTIDE SEQUENCE [LARGE SCALE GENOMIC DNA]</scope>
    <source>
        <strain evidence="3 4">CBS 101986</strain>
    </source>
</reference>
<dbReference type="InterPro" id="IPR036249">
    <property type="entry name" value="Thioredoxin-like_sf"/>
</dbReference>
<gene>
    <name evidence="3" type="ORF">D9619_008577</name>
</gene>
<keyword evidence="1" id="KW-0560">Oxidoreductase</keyword>